<organism evidence="3 4">
    <name type="scientific">Chitinophaga eiseniae</name>
    <dbReference type="NCBI Taxonomy" id="634771"/>
    <lineage>
        <taxon>Bacteria</taxon>
        <taxon>Pseudomonadati</taxon>
        <taxon>Bacteroidota</taxon>
        <taxon>Chitinophagia</taxon>
        <taxon>Chitinophagales</taxon>
        <taxon>Chitinophagaceae</taxon>
        <taxon>Chitinophaga</taxon>
    </lineage>
</organism>
<dbReference type="RefSeq" id="WP_200816912.1">
    <property type="nucleotide sequence ID" value="NZ_FUWZ01000001.1"/>
</dbReference>
<dbReference type="EMBL" id="FUWZ01000001">
    <property type="protein sequence ID" value="SJZ60954.1"/>
    <property type="molecule type" value="Genomic_DNA"/>
</dbReference>
<dbReference type="PANTHER" id="PTHR37299:SF1">
    <property type="entry name" value="STAGE 0 SPORULATION PROTEIN A HOMOLOG"/>
    <property type="match status" value="1"/>
</dbReference>
<dbReference type="GO" id="GO:0000156">
    <property type="term" value="F:phosphorelay response regulator activity"/>
    <property type="evidence" value="ECO:0007669"/>
    <property type="project" value="InterPro"/>
</dbReference>
<dbReference type="PROSITE" id="PS50930">
    <property type="entry name" value="HTH_LYTTR"/>
    <property type="match status" value="1"/>
</dbReference>
<feature type="transmembrane region" description="Helical" evidence="1">
    <location>
        <begin position="108"/>
        <end position="127"/>
    </location>
</feature>
<dbReference type="STRING" id="634771.SAMN04488128_101907"/>
<dbReference type="InterPro" id="IPR007492">
    <property type="entry name" value="LytTR_DNA-bd_dom"/>
</dbReference>
<reference evidence="4" key="1">
    <citation type="submission" date="2017-02" db="EMBL/GenBank/DDBJ databases">
        <authorList>
            <person name="Varghese N."/>
            <person name="Submissions S."/>
        </authorList>
    </citation>
    <scope>NUCLEOTIDE SEQUENCE [LARGE SCALE GENOMIC DNA]</scope>
    <source>
        <strain evidence="4">DSM 22224</strain>
    </source>
</reference>
<keyword evidence="1" id="KW-1133">Transmembrane helix</keyword>
<proteinExistence type="predicted"/>
<dbReference type="PANTHER" id="PTHR37299">
    <property type="entry name" value="TRANSCRIPTIONAL REGULATOR-RELATED"/>
    <property type="match status" value="1"/>
</dbReference>
<dbReference type="GO" id="GO:0003677">
    <property type="term" value="F:DNA binding"/>
    <property type="evidence" value="ECO:0007669"/>
    <property type="project" value="UniProtKB-KW"/>
</dbReference>
<feature type="transmembrane region" description="Helical" evidence="1">
    <location>
        <begin position="68"/>
        <end position="88"/>
    </location>
</feature>
<dbReference type="InterPro" id="IPR046947">
    <property type="entry name" value="LytR-like"/>
</dbReference>
<evidence type="ECO:0000313" key="4">
    <source>
        <dbReference type="Proteomes" id="UP000190367"/>
    </source>
</evidence>
<evidence type="ECO:0000259" key="2">
    <source>
        <dbReference type="PROSITE" id="PS50930"/>
    </source>
</evidence>
<keyword evidence="1" id="KW-0472">Membrane</keyword>
<evidence type="ECO:0000256" key="1">
    <source>
        <dbReference type="SAM" id="Phobius"/>
    </source>
</evidence>
<accession>A0A1T4M2L9</accession>
<name>A0A1T4M2L9_9BACT</name>
<keyword evidence="1" id="KW-0812">Transmembrane</keyword>
<keyword evidence="3" id="KW-0238">DNA-binding</keyword>
<keyword evidence="4" id="KW-1185">Reference proteome</keyword>
<dbReference type="Gene3D" id="2.40.50.1020">
    <property type="entry name" value="LytTr DNA-binding domain"/>
    <property type="match status" value="1"/>
</dbReference>
<protein>
    <submittedName>
        <fullName evidence="3">LytTr DNA-binding domain-containing protein</fullName>
    </submittedName>
</protein>
<feature type="transmembrane region" description="Helical" evidence="1">
    <location>
        <begin position="38"/>
        <end position="56"/>
    </location>
</feature>
<dbReference type="SMART" id="SM00850">
    <property type="entry name" value="LytTR"/>
    <property type="match status" value="1"/>
</dbReference>
<dbReference type="AlphaFoldDB" id="A0A1T4M2L9"/>
<evidence type="ECO:0000313" key="3">
    <source>
        <dbReference type="EMBL" id="SJZ60954.1"/>
    </source>
</evidence>
<sequence>MFAVSICTLGMIVANVLLDYWYSWYLERAFYMSESLLFSVYWVMFLPLLPALWWLIERTEKVGLKFAFTGGAIAFHLLAYPALVWVLSKMFYYHTFSFGQTFQFGLSAYFLKSVIVYGFLLLMLTILRKKVVSPPTVREAASSTSYLHALIVADHHHQKQVLAVNDIFCFTACSPYVTIHHLSGNYLYAETLKSLESRLDEIQFVRIHKSHIVNLQKITSYQSRQNGDYDVFLSDGAVVRASRNYAKAFKSKLERWTQHTVK</sequence>
<dbReference type="Proteomes" id="UP000190367">
    <property type="component" value="Unassembled WGS sequence"/>
</dbReference>
<gene>
    <name evidence="3" type="ORF">SAMN04488128_101907</name>
</gene>
<feature type="domain" description="HTH LytTR-type" evidence="2">
    <location>
        <begin position="161"/>
        <end position="255"/>
    </location>
</feature>
<dbReference type="Pfam" id="PF04397">
    <property type="entry name" value="LytTR"/>
    <property type="match status" value="1"/>
</dbReference>